<sequence length="90" mass="10235">MVSCELEFRGINSKHLKMYLEELGGNPITDKPPHLYEGKNWSGEVLSEGELVLTPVFKVNTVLIRFSATDEKILKEIVKKYRLKTTRIGG</sequence>
<accession>A0ABT9V4E1</accession>
<protein>
    <recommendedName>
        <fullName evidence="1">Molybdopterin cofactor biosynthesis MoaD-related C-terminal domain-containing protein</fullName>
    </recommendedName>
</protein>
<feature type="domain" description="Molybdopterin cofactor biosynthesis MoaD-related C-terminal" evidence="1">
    <location>
        <begin position="5"/>
        <end position="90"/>
    </location>
</feature>
<dbReference type="RefSeq" id="WP_307150257.1">
    <property type="nucleotide sequence ID" value="NZ_JAUSTU010000008.1"/>
</dbReference>
<evidence type="ECO:0000313" key="3">
    <source>
        <dbReference type="Proteomes" id="UP001231362"/>
    </source>
</evidence>
<proteinExistence type="predicted"/>
<dbReference type="Gene3D" id="3.30.1370.80">
    <property type="entry name" value="Molybdopterin cofactor biosynthesis MoaD-related, C-terminal domain"/>
    <property type="match status" value="1"/>
</dbReference>
<comment type="caution">
    <text evidence="2">The sequence shown here is derived from an EMBL/GenBank/DDBJ whole genome shotgun (WGS) entry which is preliminary data.</text>
</comment>
<evidence type="ECO:0000313" key="2">
    <source>
        <dbReference type="EMBL" id="MDQ0155730.1"/>
    </source>
</evidence>
<dbReference type="InterPro" id="IPR015272">
    <property type="entry name" value="MoadD_C"/>
</dbReference>
<dbReference type="InterPro" id="IPR036473">
    <property type="entry name" value="Mopterin_CF_MoaD-rel_C_sf"/>
</dbReference>
<dbReference type="EMBL" id="JAUSTU010000008">
    <property type="protein sequence ID" value="MDQ0155730.1"/>
    <property type="molecule type" value="Genomic_DNA"/>
</dbReference>
<keyword evidence="3" id="KW-1185">Reference proteome</keyword>
<organism evidence="2 3">
    <name type="scientific">Anoxybacillus andreesenii</name>
    <dbReference type="NCBI Taxonomy" id="1325932"/>
    <lineage>
        <taxon>Bacteria</taxon>
        <taxon>Bacillati</taxon>
        <taxon>Bacillota</taxon>
        <taxon>Bacilli</taxon>
        <taxon>Bacillales</taxon>
        <taxon>Anoxybacillaceae</taxon>
        <taxon>Anoxybacillus</taxon>
    </lineage>
</organism>
<gene>
    <name evidence="2" type="ORF">J2S07_002035</name>
</gene>
<reference evidence="2 3" key="1">
    <citation type="submission" date="2023-07" db="EMBL/GenBank/DDBJ databases">
        <title>Genomic Encyclopedia of Type Strains, Phase IV (KMG-IV): sequencing the most valuable type-strain genomes for metagenomic binning, comparative biology and taxonomic classification.</title>
        <authorList>
            <person name="Goeker M."/>
        </authorList>
    </citation>
    <scope>NUCLEOTIDE SEQUENCE [LARGE SCALE GENOMIC DNA]</scope>
    <source>
        <strain evidence="2 3">DSM 23948</strain>
    </source>
</reference>
<evidence type="ECO:0000259" key="1">
    <source>
        <dbReference type="Pfam" id="PF09189"/>
    </source>
</evidence>
<dbReference type="Pfam" id="PF09189">
    <property type="entry name" value="MoaD_arch"/>
    <property type="match status" value="1"/>
</dbReference>
<name>A0ABT9V4E1_9BACL</name>
<dbReference type="Proteomes" id="UP001231362">
    <property type="component" value="Unassembled WGS sequence"/>
</dbReference>